<reference evidence="1 2" key="1">
    <citation type="journal article" date="2015" name="Sci. Rep.">
        <title>Chromosome-level genome map provides insights into diverse defense mechanisms in the medicinal fungus Ganoderma sinense.</title>
        <authorList>
            <person name="Zhu Y."/>
            <person name="Xu J."/>
            <person name="Sun C."/>
            <person name="Zhou S."/>
            <person name="Xu H."/>
            <person name="Nelson D.R."/>
            <person name="Qian J."/>
            <person name="Song J."/>
            <person name="Luo H."/>
            <person name="Xiang L."/>
            <person name="Li Y."/>
            <person name="Xu Z."/>
            <person name="Ji A."/>
            <person name="Wang L."/>
            <person name="Lu S."/>
            <person name="Hayward A."/>
            <person name="Sun W."/>
            <person name="Li X."/>
            <person name="Schwartz D.C."/>
            <person name="Wang Y."/>
            <person name="Chen S."/>
        </authorList>
    </citation>
    <scope>NUCLEOTIDE SEQUENCE [LARGE SCALE GENOMIC DNA]</scope>
    <source>
        <strain evidence="1 2">ZZ0214-1</strain>
    </source>
</reference>
<evidence type="ECO:0000313" key="1">
    <source>
        <dbReference type="EMBL" id="PIL25621.1"/>
    </source>
</evidence>
<protein>
    <submittedName>
        <fullName evidence="1">Uncharacterized protein</fullName>
    </submittedName>
</protein>
<proteinExistence type="predicted"/>
<organism evidence="1 2">
    <name type="scientific">Ganoderma sinense ZZ0214-1</name>
    <dbReference type="NCBI Taxonomy" id="1077348"/>
    <lineage>
        <taxon>Eukaryota</taxon>
        <taxon>Fungi</taxon>
        <taxon>Dikarya</taxon>
        <taxon>Basidiomycota</taxon>
        <taxon>Agaricomycotina</taxon>
        <taxon>Agaricomycetes</taxon>
        <taxon>Polyporales</taxon>
        <taxon>Polyporaceae</taxon>
        <taxon>Ganoderma</taxon>
    </lineage>
</organism>
<comment type="caution">
    <text evidence="1">The sequence shown here is derived from an EMBL/GenBank/DDBJ whole genome shotgun (WGS) entry which is preliminary data.</text>
</comment>
<name>A0A2G8RVT2_9APHY</name>
<evidence type="ECO:0000313" key="2">
    <source>
        <dbReference type="Proteomes" id="UP000230002"/>
    </source>
</evidence>
<gene>
    <name evidence="1" type="ORF">GSI_11370</name>
</gene>
<dbReference type="OrthoDB" id="2628807at2759"/>
<keyword evidence="2" id="KW-1185">Reference proteome</keyword>
<dbReference type="EMBL" id="AYKW01000045">
    <property type="protein sequence ID" value="PIL25621.1"/>
    <property type="molecule type" value="Genomic_DNA"/>
</dbReference>
<sequence>MKPKPGTPNVFCHPIPNSPYSVRLFPGSIALREYCLDFVDTATGNPVNSPPGFEVWSVRGGSAGMGDGVSARVLSLEHTFGFGGASLKPGAEKFVLRDGQTCLLKRPGYRDVQFKVPTRTEGLNLKQPDVDHLEFPELV</sequence>
<dbReference type="Proteomes" id="UP000230002">
    <property type="component" value="Unassembled WGS sequence"/>
</dbReference>
<accession>A0A2G8RVT2</accession>
<dbReference type="AlphaFoldDB" id="A0A2G8RVT2"/>